<dbReference type="GO" id="GO:0016740">
    <property type="term" value="F:transferase activity"/>
    <property type="evidence" value="ECO:0007669"/>
    <property type="project" value="UniProtKB-KW"/>
</dbReference>
<sequence>MKPERPMRRAAIISATDLRVDDGNNGGDGREWKDLGEYGMTFSFLLFIYLSYFSNTAQRTPHQ</sequence>
<name>A0A2P2KAX4_RHIMU</name>
<proteinExistence type="predicted"/>
<evidence type="ECO:0000313" key="1">
    <source>
        <dbReference type="EMBL" id="MBX02850.1"/>
    </source>
</evidence>
<organism evidence="1">
    <name type="scientific">Rhizophora mucronata</name>
    <name type="common">Asiatic mangrove</name>
    <dbReference type="NCBI Taxonomy" id="61149"/>
    <lineage>
        <taxon>Eukaryota</taxon>
        <taxon>Viridiplantae</taxon>
        <taxon>Streptophyta</taxon>
        <taxon>Embryophyta</taxon>
        <taxon>Tracheophyta</taxon>
        <taxon>Spermatophyta</taxon>
        <taxon>Magnoliopsida</taxon>
        <taxon>eudicotyledons</taxon>
        <taxon>Gunneridae</taxon>
        <taxon>Pentapetalae</taxon>
        <taxon>rosids</taxon>
        <taxon>fabids</taxon>
        <taxon>Malpighiales</taxon>
        <taxon>Rhizophoraceae</taxon>
        <taxon>Rhizophora</taxon>
    </lineage>
</organism>
<accession>A0A2P2KAX4</accession>
<keyword evidence="1" id="KW-0808">Transferase</keyword>
<protein>
    <submittedName>
        <fullName evidence="1">Hexosyltransferase</fullName>
    </submittedName>
</protein>
<dbReference type="AlphaFoldDB" id="A0A2P2KAX4"/>
<reference evidence="1" key="1">
    <citation type="submission" date="2018-02" db="EMBL/GenBank/DDBJ databases">
        <title>Rhizophora mucronata_Transcriptome.</title>
        <authorList>
            <person name="Meera S.P."/>
            <person name="Sreeshan A."/>
            <person name="Augustine A."/>
        </authorList>
    </citation>
    <scope>NUCLEOTIDE SEQUENCE</scope>
    <source>
        <tissue evidence="1">Leaf</tissue>
    </source>
</reference>
<dbReference type="EMBL" id="GGEC01022366">
    <property type="protein sequence ID" value="MBX02850.1"/>
    <property type="molecule type" value="Transcribed_RNA"/>
</dbReference>